<reference evidence="1" key="1">
    <citation type="submission" date="2021-01" db="EMBL/GenBank/DDBJ databases">
        <title>Chromosome-level genome assembly of a human fungal pathogen reveals clustering of transcriptionally co-regulated genes.</title>
        <authorList>
            <person name="Voorhies M."/>
            <person name="Cohen S."/>
            <person name="Shea T.P."/>
            <person name="Petrus S."/>
            <person name="Munoz J.F."/>
            <person name="Poplawski S."/>
            <person name="Goldman W.E."/>
            <person name="Michael T."/>
            <person name="Cuomo C.A."/>
            <person name="Sil A."/>
            <person name="Beyhan S."/>
        </authorList>
    </citation>
    <scope>NUCLEOTIDE SEQUENCE</scope>
    <source>
        <strain evidence="1">WU24</strain>
    </source>
</reference>
<dbReference type="OrthoDB" id="4188299at2759"/>
<dbReference type="Proteomes" id="UP000663671">
    <property type="component" value="Chromosome 4"/>
</dbReference>
<dbReference type="VEuPathDB" id="FungiDB:I7I51_05775"/>
<gene>
    <name evidence="1" type="ORF">I7I51_05775</name>
</gene>
<dbReference type="EMBL" id="CP069110">
    <property type="protein sequence ID" value="QSS60969.1"/>
    <property type="molecule type" value="Genomic_DNA"/>
</dbReference>
<protein>
    <submittedName>
        <fullName evidence="1">Uncharacterized protein</fullName>
    </submittedName>
</protein>
<proteinExistence type="predicted"/>
<evidence type="ECO:0000313" key="2">
    <source>
        <dbReference type="Proteomes" id="UP000663671"/>
    </source>
</evidence>
<accession>A0A8A1M4L2</accession>
<sequence>MKFKGLKDSDNLQSRGLIVQKRNFLNPDRHKLSRMKLSGAAVLALLASSTTAASWNCHSSGGGGHQTLLQLHGQFNRLFGNSKLHIASDQCYYAKCYRHYFGVCNRASYTKWEKSGDRNIAKNANPGGGSSCAISPSPVQEPYLVYIFSHEKDISIGGRKNDIRYC</sequence>
<dbReference type="AlphaFoldDB" id="A0A8A1M4L2"/>
<evidence type="ECO:0000313" key="1">
    <source>
        <dbReference type="EMBL" id="QSS60969.1"/>
    </source>
</evidence>
<name>A0A8A1M4L2_AJECA</name>
<organism evidence="1 2">
    <name type="scientific">Ajellomyces capsulatus</name>
    <name type="common">Darling's disease fungus</name>
    <name type="synonym">Histoplasma capsulatum</name>
    <dbReference type="NCBI Taxonomy" id="5037"/>
    <lineage>
        <taxon>Eukaryota</taxon>
        <taxon>Fungi</taxon>
        <taxon>Dikarya</taxon>
        <taxon>Ascomycota</taxon>
        <taxon>Pezizomycotina</taxon>
        <taxon>Eurotiomycetes</taxon>
        <taxon>Eurotiomycetidae</taxon>
        <taxon>Onygenales</taxon>
        <taxon>Ajellomycetaceae</taxon>
        <taxon>Histoplasma</taxon>
    </lineage>
</organism>